<sequence>MTRGTYTRVLLATGLAFCTLPALGVNPAAATHVVSPADEPGPAAAEAAPADAAPAAAAPAEAAPAEAAPTEAAPAETVPAPEAPAPAAPADQAPAQPAPAQPAPAQPAPAQPAPATPAGEAAPAEQPKGLSSTVVEHASTLIQVAGESARPPAGGDVE</sequence>
<feature type="region of interest" description="Disordered" evidence="1">
    <location>
        <begin position="37"/>
        <end position="158"/>
    </location>
</feature>
<feature type="compositionally biased region" description="Low complexity" evidence="1">
    <location>
        <begin position="116"/>
        <end position="127"/>
    </location>
</feature>
<feature type="signal peptide" evidence="2">
    <location>
        <begin position="1"/>
        <end position="24"/>
    </location>
</feature>
<evidence type="ECO:0000313" key="3">
    <source>
        <dbReference type="EMBL" id="GAA0605105.1"/>
    </source>
</evidence>
<feature type="compositionally biased region" description="Pro residues" evidence="1">
    <location>
        <begin position="96"/>
        <end position="115"/>
    </location>
</feature>
<protein>
    <submittedName>
        <fullName evidence="3">Uncharacterized protein</fullName>
    </submittedName>
</protein>
<feature type="compositionally biased region" description="Low complexity" evidence="1">
    <location>
        <begin position="37"/>
        <end position="80"/>
    </location>
</feature>
<evidence type="ECO:0000313" key="4">
    <source>
        <dbReference type="Proteomes" id="UP001500957"/>
    </source>
</evidence>
<name>A0ABN1G6Q0_9ACTN</name>
<dbReference type="EMBL" id="BAAAHE010000004">
    <property type="protein sequence ID" value="GAA0605105.1"/>
    <property type="molecule type" value="Genomic_DNA"/>
</dbReference>
<proteinExistence type="predicted"/>
<organism evidence="3 4">
    <name type="scientific">Sporichthya brevicatena</name>
    <dbReference type="NCBI Taxonomy" id="171442"/>
    <lineage>
        <taxon>Bacteria</taxon>
        <taxon>Bacillati</taxon>
        <taxon>Actinomycetota</taxon>
        <taxon>Actinomycetes</taxon>
        <taxon>Sporichthyales</taxon>
        <taxon>Sporichthyaceae</taxon>
        <taxon>Sporichthya</taxon>
    </lineage>
</organism>
<comment type="caution">
    <text evidence="3">The sequence shown here is derived from an EMBL/GenBank/DDBJ whole genome shotgun (WGS) entry which is preliminary data.</text>
</comment>
<accession>A0ABN1G6Q0</accession>
<dbReference type="RefSeq" id="WP_344600990.1">
    <property type="nucleotide sequence ID" value="NZ_BAAAHE010000004.1"/>
</dbReference>
<evidence type="ECO:0000256" key="2">
    <source>
        <dbReference type="SAM" id="SignalP"/>
    </source>
</evidence>
<dbReference type="Proteomes" id="UP001500957">
    <property type="component" value="Unassembled WGS sequence"/>
</dbReference>
<feature type="chain" id="PRO_5045595090" evidence="2">
    <location>
        <begin position="25"/>
        <end position="158"/>
    </location>
</feature>
<gene>
    <name evidence="3" type="ORF">GCM10009547_03790</name>
</gene>
<evidence type="ECO:0000256" key="1">
    <source>
        <dbReference type="SAM" id="MobiDB-lite"/>
    </source>
</evidence>
<reference evidence="3 4" key="1">
    <citation type="journal article" date="2019" name="Int. J. Syst. Evol. Microbiol.">
        <title>The Global Catalogue of Microorganisms (GCM) 10K type strain sequencing project: providing services to taxonomists for standard genome sequencing and annotation.</title>
        <authorList>
            <consortium name="The Broad Institute Genomics Platform"/>
            <consortium name="The Broad Institute Genome Sequencing Center for Infectious Disease"/>
            <person name="Wu L."/>
            <person name="Ma J."/>
        </authorList>
    </citation>
    <scope>NUCLEOTIDE SEQUENCE [LARGE SCALE GENOMIC DNA]</scope>
    <source>
        <strain evidence="3 4">JCM 10671</strain>
    </source>
</reference>
<keyword evidence="4" id="KW-1185">Reference proteome</keyword>
<keyword evidence="2" id="KW-0732">Signal</keyword>